<feature type="domain" description="TaqI-like C-terminal specificity" evidence="10">
    <location>
        <begin position="1041"/>
        <end position="1162"/>
    </location>
</feature>
<comment type="caution">
    <text evidence="13">The sequence shown here is derived from an EMBL/GenBank/DDBJ whole genome shotgun (WGS) entry which is preliminary data.</text>
</comment>
<dbReference type="InterPro" id="IPR002052">
    <property type="entry name" value="DNA_methylase_N6_adenine_CS"/>
</dbReference>
<dbReference type="InterPro" id="IPR025931">
    <property type="entry name" value="TaqI_C"/>
</dbReference>
<feature type="domain" description="Type II methyltransferase M.TaqI-like" evidence="9">
    <location>
        <begin position="628"/>
        <end position="937"/>
    </location>
</feature>
<dbReference type="InterPro" id="IPR029063">
    <property type="entry name" value="SAM-dependent_MTases_sf"/>
</dbReference>
<keyword evidence="6" id="KW-0238">DNA-binding</keyword>
<dbReference type="Gene3D" id="3.90.220.10">
    <property type="entry name" value="Adenine-n6-DNA-methyltransferase Taqi, Chain A, domain 2"/>
    <property type="match status" value="1"/>
</dbReference>
<accession>A0A543G516</accession>
<evidence type="ECO:0000259" key="10">
    <source>
        <dbReference type="Pfam" id="PF12950"/>
    </source>
</evidence>
<evidence type="ECO:0000256" key="1">
    <source>
        <dbReference type="ARBA" id="ARBA00011900"/>
    </source>
</evidence>
<dbReference type="Pfam" id="PF25120">
    <property type="entry name" value="DUF7814"/>
    <property type="match status" value="1"/>
</dbReference>
<dbReference type="Pfam" id="PF23653">
    <property type="entry name" value="DUF7149"/>
    <property type="match status" value="1"/>
</dbReference>
<dbReference type="GO" id="GO:0032259">
    <property type="term" value="P:methylation"/>
    <property type="evidence" value="ECO:0007669"/>
    <property type="project" value="UniProtKB-KW"/>
</dbReference>
<dbReference type="AlphaFoldDB" id="A0A543G516"/>
<name>A0A543G516_9FLAO</name>
<dbReference type="PRINTS" id="PR00507">
    <property type="entry name" value="N12N6MTFRASE"/>
</dbReference>
<evidence type="ECO:0000313" key="14">
    <source>
        <dbReference type="Proteomes" id="UP000320773"/>
    </source>
</evidence>
<dbReference type="InterPro" id="IPR023135">
    <property type="entry name" value="N6_DNA_MeTrfase_TaqI_C"/>
</dbReference>
<dbReference type="GO" id="GO:0009307">
    <property type="term" value="P:DNA restriction-modification system"/>
    <property type="evidence" value="ECO:0007669"/>
    <property type="project" value="UniProtKB-KW"/>
</dbReference>
<dbReference type="Pfam" id="PF12950">
    <property type="entry name" value="TaqI_C"/>
    <property type="match status" value="1"/>
</dbReference>
<feature type="coiled-coil region" evidence="8">
    <location>
        <begin position="792"/>
        <end position="819"/>
    </location>
</feature>
<protein>
    <recommendedName>
        <fullName evidence="1">site-specific DNA-methyltransferase (adenine-specific)</fullName>
        <ecNumber evidence="1">2.1.1.72</ecNumber>
    </recommendedName>
</protein>
<keyword evidence="8" id="KW-0175">Coiled coil</keyword>
<dbReference type="Gene3D" id="3.40.50.150">
    <property type="entry name" value="Vaccinia Virus protein VP39"/>
    <property type="match status" value="2"/>
</dbReference>
<keyword evidence="4" id="KW-0949">S-adenosyl-L-methionine</keyword>
<dbReference type="SUPFAM" id="SSF53335">
    <property type="entry name" value="S-adenosyl-L-methionine-dependent methyltransferases"/>
    <property type="match status" value="1"/>
</dbReference>
<feature type="domain" description="DUF7149" evidence="11">
    <location>
        <begin position="4"/>
        <end position="240"/>
    </location>
</feature>
<dbReference type="InterPro" id="IPR011639">
    <property type="entry name" value="MethylTrfase_TaqI-like_dom"/>
</dbReference>
<evidence type="ECO:0000259" key="9">
    <source>
        <dbReference type="Pfam" id="PF07669"/>
    </source>
</evidence>
<evidence type="ECO:0000256" key="4">
    <source>
        <dbReference type="ARBA" id="ARBA00022691"/>
    </source>
</evidence>
<dbReference type="GO" id="GO:0009007">
    <property type="term" value="F:site-specific DNA-methyltransferase (adenine-specific) activity"/>
    <property type="evidence" value="ECO:0007669"/>
    <property type="project" value="UniProtKB-EC"/>
</dbReference>
<keyword evidence="2 13" id="KW-0489">Methyltransferase</keyword>
<dbReference type="InterPro" id="IPR055573">
    <property type="entry name" value="DUF7149"/>
</dbReference>
<sequence length="1220" mass="141537">MTPKLRKALNKAFLKIKPNRIDIEKFKANLILLLDSIKEKETEEFHKNLIADFLKNTYYAPNHFINTKGRNDLVIHIGKEAKTNVGVIIEAKSPSNKAEMLTEDKLNNKALQELVLYFLRERITHKNLEIKHLVVTNLNQWFLFDAQLFDKLFAQNKNFVKQFQDFEEGKLLGTNTDFFYKDIAKPYIETILDKIEYTFFDLISYNTILRNNDKEDDAKLIVLYKLLSPEHLLKLSFANDSNTLDKNFYNELLHLIGLTETKDGGKKLIERPKEGHRFAGSLLENAINQLESLDKISRLPNANQYGETHQERLFHVGLELCITWVNRILFLKLLEAQLISYHKGDKSYAFLNKELLNDYDNLNALFFMVLAKQPEERNDRVKTLFEKVPYLNSSLFEPTELEHQTLFISGLENDILLPYLSSTVIKDNQGKKRTGETDGISYFFDFLDAYDFASEGSEAIQEDNKTLINASVLGLIFEKINGYKDGSFYTPSFITMYMCKETIRRAVVQKFNETKGWNCTDFEELYNKIDDTKEANTIINGLKICDPAVGSGHFLVSALNEIIAIKHDLRILYDRNGKRLKEYQIDIVNDELIVTDEDGMPFVYNPKNPESQRIQETLFHEKQTIIENCLFGVDINPNSVKICRLRLWIELLKNAYYRSPLASKGGNTKFADREAVFPSGARGLETLPNIDINIKCGNSLISRFGLDADLKKALQQSKWTIDTYKNAVNTYRNAESKEQKREMERLIADIKSNFRNEIAINDPKKLKLEKQKGELYNYTQQVGLFERNKKEQAEWNKMVNQLTTSIKTLENEIDDIKNNKIYDNAFEWRFEFPEVLNDEGDFVGFDVVIGNPPYLDMREIDQNQISFYKNKYYSASNRVNLFPLFIELSFNISNFNGLNSMIIPRNIIRSNEYDLIRKFILNNTIVEELLSFKLGVFEDVTSEVVIFILNKRINSDNIIKVYNYNKVIENGIDSIQIPQAIFKNSLGNRFNIYLNIEKIKILEKISKESILLGTISETLQGIIAGDEKKLVSKYKQDDDFKPVLRGRDIKKYSNYKQEMEYIDYSDFGKKLTRCRKVENFEVPKKILTQHISSRIIASIDYDSIYYMQTVNGTIITKKDISSEFILSLLNSKLLNFYYDNSFNLGAEFTTAVAIENINLLPIRWNREINQNPFIDKVDQILSLKKDNPAADTTALEKEIDLMVYELYGLSEEEIAIVEKS</sequence>
<dbReference type="PROSITE" id="PS00092">
    <property type="entry name" value="N6_MTASE"/>
    <property type="match status" value="1"/>
</dbReference>
<comment type="catalytic activity">
    <reaction evidence="7">
        <text>a 2'-deoxyadenosine in DNA + S-adenosyl-L-methionine = an N(6)-methyl-2'-deoxyadenosine in DNA + S-adenosyl-L-homocysteine + H(+)</text>
        <dbReference type="Rhea" id="RHEA:15197"/>
        <dbReference type="Rhea" id="RHEA-COMP:12418"/>
        <dbReference type="Rhea" id="RHEA-COMP:12419"/>
        <dbReference type="ChEBI" id="CHEBI:15378"/>
        <dbReference type="ChEBI" id="CHEBI:57856"/>
        <dbReference type="ChEBI" id="CHEBI:59789"/>
        <dbReference type="ChEBI" id="CHEBI:90615"/>
        <dbReference type="ChEBI" id="CHEBI:90616"/>
        <dbReference type="EC" id="2.1.1.72"/>
    </reaction>
</comment>
<dbReference type="Pfam" id="PF07669">
    <property type="entry name" value="Eco57I"/>
    <property type="match status" value="1"/>
</dbReference>
<evidence type="ECO:0000256" key="2">
    <source>
        <dbReference type="ARBA" id="ARBA00022603"/>
    </source>
</evidence>
<gene>
    <name evidence="13" type="ORF">BC670_2112</name>
</gene>
<evidence type="ECO:0000256" key="6">
    <source>
        <dbReference type="ARBA" id="ARBA00023125"/>
    </source>
</evidence>
<evidence type="ECO:0000259" key="11">
    <source>
        <dbReference type="Pfam" id="PF23653"/>
    </source>
</evidence>
<evidence type="ECO:0000259" key="12">
    <source>
        <dbReference type="Pfam" id="PF25120"/>
    </source>
</evidence>
<dbReference type="RefSeq" id="WP_089081050.1">
    <property type="nucleotide sequence ID" value="NZ_VFPJ01000001.1"/>
</dbReference>
<evidence type="ECO:0000256" key="3">
    <source>
        <dbReference type="ARBA" id="ARBA00022679"/>
    </source>
</evidence>
<reference evidence="13 14" key="1">
    <citation type="submission" date="2019-06" db="EMBL/GenBank/DDBJ databases">
        <title>Genomic Encyclopedia of Archaeal and Bacterial Type Strains, Phase II (KMG-II): from individual species to whole genera.</title>
        <authorList>
            <person name="Goeker M."/>
        </authorList>
    </citation>
    <scope>NUCLEOTIDE SEQUENCE [LARGE SCALE GENOMIC DNA]</scope>
    <source>
        <strain evidence="13 14">DSM 24789</strain>
    </source>
</reference>
<dbReference type="InterPro" id="IPR050953">
    <property type="entry name" value="N4_N6_ade-DNA_methylase"/>
</dbReference>
<keyword evidence="5" id="KW-0680">Restriction system</keyword>
<proteinExistence type="predicted"/>
<dbReference type="EMBL" id="VFPJ01000001">
    <property type="protein sequence ID" value="TQM41172.1"/>
    <property type="molecule type" value="Genomic_DNA"/>
</dbReference>
<evidence type="ECO:0000256" key="5">
    <source>
        <dbReference type="ARBA" id="ARBA00022747"/>
    </source>
</evidence>
<dbReference type="EC" id="2.1.1.72" evidence="1"/>
<organism evidence="13 14">
    <name type="scientific">Flavobacterium branchiophilum</name>
    <dbReference type="NCBI Taxonomy" id="55197"/>
    <lineage>
        <taxon>Bacteria</taxon>
        <taxon>Pseudomonadati</taxon>
        <taxon>Bacteroidota</taxon>
        <taxon>Flavobacteriia</taxon>
        <taxon>Flavobacteriales</taxon>
        <taxon>Flavobacteriaceae</taxon>
        <taxon>Flavobacterium</taxon>
    </lineage>
</organism>
<dbReference type="PANTHER" id="PTHR33841">
    <property type="entry name" value="DNA METHYLTRANSFERASE YEEA-RELATED"/>
    <property type="match status" value="1"/>
</dbReference>
<dbReference type="GO" id="GO:0003677">
    <property type="term" value="F:DNA binding"/>
    <property type="evidence" value="ECO:0007669"/>
    <property type="project" value="UniProtKB-KW"/>
</dbReference>
<dbReference type="Proteomes" id="UP000320773">
    <property type="component" value="Unassembled WGS sequence"/>
</dbReference>
<evidence type="ECO:0000256" key="7">
    <source>
        <dbReference type="ARBA" id="ARBA00047942"/>
    </source>
</evidence>
<evidence type="ECO:0000256" key="8">
    <source>
        <dbReference type="SAM" id="Coils"/>
    </source>
</evidence>
<dbReference type="PANTHER" id="PTHR33841:SF1">
    <property type="entry name" value="DNA METHYLTRANSFERASE A"/>
    <property type="match status" value="1"/>
</dbReference>
<evidence type="ECO:0000313" key="13">
    <source>
        <dbReference type="EMBL" id="TQM41172.1"/>
    </source>
</evidence>
<dbReference type="InterPro" id="IPR056716">
    <property type="entry name" value="DUF7814"/>
</dbReference>
<feature type="domain" description="DUF7814" evidence="12">
    <location>
        <begin position="241"/>
        <end position="468"/>
    </location>
</feature>
<keyword evidence="3" id="KW-0808">Transferase</keyword>